<dbReference type="InterPro" id="IPR039417">
    <property type="entry name" value="Peptidase_C1A_papain-like"/>
</dbReference>
<feature type="compositionally biased region" description="Low complexity" evidence="7">
    <location>
        <begin position="499"/>
        <end position="511"/>
    </location>
</feature>
<reference evidence="11 12" key="1">
    <citation type="submission" date="2021-03" db="EMBL/GenBank/DDBJ databases">
        <authorList>
            <person name="King G.J."/>
            <person name="Bancroft I."/>
            <person name="Baten A."/>
            <person name="Bloomfield J."/>
            <person name="Borpatragohain P."/>
            <person name="He Z."/>
            <person name="Irish N."/>
            <person name="Irwin J."/>
            <person name="Liu K."/>
            <person name="Mauleon R.P."/>
            <person name="Moore J."/>
            <person name="Morris R."/>
            <person name="Ostergaard L."/>
            <person name="Wang B."/>
            <person name="Wells R."/>
        </authorList>
    </citation>
    <scope>NUCLEOTIDE SEQUENCE [LARGE SCALE GENOMIC DNA]</scope>
    <source>
        <strain evidence="11">R-o-18</strain>
        <tissue evidence="11">Leaf</tissue>
    </source>
</reference>
<evidence type="ECO:0000256" key="4">
    <source>
        <dbReference type="ARBA" id="ARBA00022807"/>
    </source>
</evidence>
<dbReference type="InterPro" id="IPR013128">
    <property type="entry name" value="Peptidase_C1A"/>
</dbReference>
<protein>
    <submittedName>
        <fullName evidence="11">Uncharacterized protein</fullName>
    </submittedName>
</protein>
<keyword evidence="2" id="KW-0645">Protease</keyword>
<accession>A0ABQ7NY15</accession>
<dbReference type="PROSITE" id="PS00639">
    <property type="entry name" value="THIOL_PROTEASE_HIS"/>
    <property type="match status" value="1"/>
</dbReference>
<feature type="region of interest" description="Disordered" evidence="7">
    <location>
        <begin position="489"/>
        <end position="514"/>
    </location>
</feature>
<dbReference type="PRINTS" id="PR00705">
    <property type="entry name" value="PAPAIN"/>
</dbReference>
<evidence type="ECO:0000256" key="1">
    <source>
        <dbReference type="ARBA" id="ARBA00008455"/>
    </source>
</evidence>
<name>A0ABQ7NY15_BRACM</name>
<comment type="similarity">
    <text evidence="1">Belongs to the peptidase C1 family.</text>
</comment>
<feature type="domain" description="Granulins" evidence="8">
    <location>
        <begin position="385"/>
        <end position="442"/>
    </location>
</feature>
<dbReference type="InterPro" id="IPR000668">
    <property type="entry name" value="Peptidase_C1A_C"/>
</dbReference>
<evidence type="ECO:0000256" key="5">
    <source>
        <dbReference type="ARBA" id="ARBA00023157"/>
    </source>
</evidence>
<feature type="region of interest" description="Disordered" evidence="7">
    <location>
        <begin position="782"/>
        <end position="818"/>
    </location>
</feature>
<dbReference type="CDD" id="cd02248">
    <property type="entry name" value="Peptidase_C1A"/>
    <property type="match status" value="1"/>
</dbReference>
<keyword evidence="6" id="KW-0325">Glycoprotein</keyword>
<dbReference type="PROSITE" id="PS00640">
    <property type="entry name" value="THIOL_PROTEASE_ASN"/>
    <property type="match status" value="1"/>
</dbReference>
<keyword evidence="5" id="KW-1015">Disulfide bond</keyword>
<evidence type="ECO:0000256" key="7">
    <source>
        <dbReference type="SAM" id="MobiDB-lite"/>
    </source>
</evidence>
<evidence type="ECO:0000256" key="2">
    <source>
        <dbReference type="ARBA" id="ARBA00022670"/>
    </source>
</evidence>
<organism evidence="11 12">
    <name type="scientific">Brassica rapa subsp. trilocularis</name>
    <dbReference type="NCBI Taxonomy" id="1813537"/>
    <lineage>
        <taxon>Eukaryota</taxon>
        <taxon>Viridiplantae</taxon>
        <taxon>Streptophyta</taxon>
        <taxon>Embryophyta</taxon>
        <taxon>Tracheophyta</taxon>
        <taxon>Spermatophyta</taxon>
        <taxon>Magnoliopsida</taxon>
        <taxon>eudicotyledons</taxon>
        <taxon>Gunneridae</taxon>
        <taxon>Pentapetalae</taxon>
        <taxon>rosids</taxon>
        <taxon>malvids</taxon>
        <taxon>Brassicales</taxon>
        <taxon>Brassicaceae</taxon>
        <taxon>Brassiceae</taxon>
        <taxon>Brassica</taxon>
    </lineage>
</organism>
<evidence type="ECO:0000259" key="8">
    <source>
        <dbReference type="SMART" id="SM00277"/>
    </source>
</evidence>
<dbReference type="PANTHER" id="PTHR12411">
    <property type="entry name" value="CYSTEINE PROTEASE FAMILY C1-RELATED"/>
    <property type="match status" value="1"/>
</dbReference>
<feature type="domain" description="Peptidase C1A papain C-terminal" evidence="9">
    <location>
        <begin position="150"/>
        <end position="367"/>
    </location>
</feature>
<feature type="domain" description="Cathepsin propeptide inhibitor" evidence="10">
    <location>
        <begin position="64"/>
        <end position="121"/>
    </location>
</feature>
<dbReference type="SMART" id="SM00645">
    <property type="entry name" value="Pept_C1"/>
    <property type="match status" value="1"/>
</dbReference>
<keyword evidence="4" id="KW-0788">Thiol protease</keyword>
<evidence type="ECO:0000256" key="6">
    <source>
        <dbReference type="ARBA" id="ARBA00023180"/>
    </source>
</evidence>
<dbReference type="PROSITE" id="PS00139">
    <property type="entry name" value="THIOL_PROTEASE_CYS"/>
    <property type="match status" value="1"/>
</dbReference>
<dbReference type="Proteomes" id="UP000823674">
    <property type="component" value="Chromosome A01"/>
</dbReference>
<keyword evidence="12" id="KW-1185">Reference proteome</keyword>
<dbReference type="SUPFAM" id="SSF56219">
    <property type="entry name" value="DNase I-like"/>
    <property type="match status" value="1"/>
</dbReference>
<dbReference type="InterPro" id="IPR036691">
    <property type="entry name" value="Endo/exonu/phosph_ase_sf"/>
</dbReference>
<comment type="caution">
    <text evidence="11">The sequence shown here is derived from an EMBL/GenBank/DDBJ whole genome shotgun (WGS) entry which is preliminary data.</text>
</comment>
<dbReference type="InterPro" id="IPR000118">
    <property type="entry name" value="Granulin"/>
</dbReference>
<dbReference type="SMART" id="SM00277">
    <property type="entry name" value="GRAN"/>
    <property type="match status" value="1"/>
</dbReference>
<dbReference type="Pfam" id="PF14111">
    <property type="entry name" value="DUF4283"/>
    <property type="match status" value="1"/>
</dbReference>
<keyword evidence="3" id="KW-0378">Hydrolase</keyword>
<proteinExistence type="inferred from homology"/>
<evidence type="ECO:0000256" key="3">
    <source>
        <dbReference type="ARBA" id="ARBA00022801"/>
    </source>
</evidence>
<dbReference type="EMBL" id="JADBGQ010000001">
    <property type="protein sequence ID" value="KAG5415747.1"/>
    <property type="molecule type" value="Genomic_DNA"/>
</dbReference>
<gene>
    <name evidence="11" type="primary">A01p046850.1_BraROA</name>
    <name evidence="11" type="ORF">IGI04_003314</name>
</gene>
<evidence type="ECO:0000259" key="9">
    <source>
        <dbReference type="SMART" id="SM00645"/>
    </source>
</evidence>
<dbReference type="InterPro" id="IPR038765">
    <property type="entry name" value="Papain-like_cys_pep_sf"/>
</dbReference>
<dbReference type="InterPro" id="IPR025558">
    <property type="entry name" value="DUF4283"/>
</dbReference>
<evidence type="ECO:0000313" key="11">
    <source>
        <dbReference type="EMBL" id="KAG5415747.1"/>
    </source>
</evidence>
<dbReference type="SUPFAM" id="SSF57277">
    <property type="entry name" value="Granulin repeat"/>
    <property type="match status" value="1"/>
</dbReference>
<sequence>MRRAHVSLTLPTSLSKTKVNLTKQTMSTTIRFTLVILSVLLASSSLGGVTAKLLEQNLMERNIFERWLVENHKNYNGLGEKDQRFQIFMDNVRFVQEHNSVPNQSYELGLTRFADLTNEEFRAMYLRKKMERTRVSAKAERYLHKVGDKLPDEVDWRAKGAVVPVKDQGSCGSCWAFSAIGAVEGINQIKTGELVSLSEQELVDCDTSYNEGCNGGLMDYAFQFIIDNGGIDTEEDYPYAATDVNMCNSDKKNTRVVTIDGFEDVPENDEKSLNKALAHQPISVAIEAGGREFQLYQSGVFTGTCGTALDHGVVAVGYGTSQEGQDYWIIRNSWGSNWGESGYVKLQRNIKDSSGKCGVAMMASYPTKSSSINPPKPPPPSPVVCDKSYTCPAKSTCCCLYEYKGKCYSWGCCPYESATCCEDGSSCCPQAYPVCDLEAGTCRMKADSPLSVKALTRGPATATTKATNVLTKRIKEPFSFSALIVPPSTSSPTLTNKASSSHQSIPIPSQQTTHETIQHPILPSPVLTGDANASSSSQTIPSSLIQKIRLSEDKTLHRRAPVTISASGRPRVLIPDSVFQKGAELHKDFIICYFNGKALPFNQIQSVFNHMWGKGKRLEIHNNPLNRSVLARIHSEYLRQKILEKNIWYIGDSMFHTAQWSSVHSTSTPPLKAIRIWAHLTGVPLDLRYEAGLSLVAGLIGEPKETDDFNKNLVSLTLAHVKVEVDLTQPLPAVVEFKRENGEVVEVSVHYPWVPPTCSHCHELGHVMRNCLHYTPPPADEVAAKKKQPVNHGSTKKYTNQEASKQSKKYRHVSQSKPLPSQSLFTTEDLGLAVVPAASDAPLFDPITAVVPSLAPTPLLSPHQSSFAIIPGLTLNCSASINHSLNPFLTPEPQQRPSLKRSPDPDGRIILIWRDSINVQILSESRQCITCKINFPNHQPILYSAIYASNLSSERVELWTELIHLQTSLGLDNTNWILVGDLNQIIHPMEHSEPSITAPDFLMYQLRDCFTQLGLFDLRYIGPTLTWINSRPENPISKKLDRLMVNNSLVSSFPDVLASFLPPNFSDHSPCVIDLAFNLPLAGTQPYKFQNYLIKHPATLYWLWTERNTRLHTQMFRSVDQIFKLLDRQLKNKLQSFRDTNRTRSASLLTSLSKSKLSLPC</sequence>
<feature type="compositionally biased region" description="Polar residues" evidence="7">
    <location>
        <begin position="489"/>
        <end position="498"/>
    </location>
</feature>
<evidence type="ECO:0000259" key="10">
    <source>
        <dbReference type="SMART" id="SM00848"/>
    </source>
</evidence>
<dbReference type="SUPFAM" id="SSF54001">
    <property type="entry name" value="Cysteine proteinases"/>
    <property type="match status" value="1"/>
</dbReference>
<feature type="compositionally biased region" description="Polar residues" evidence="7">
    <location>
        <begin position="791"/>
        <end position="804"/>
    </location>
</feature>
<dbReference type="InterPro" id="IPR037277">
    <property type="entry name" value="Granulin_sf"/>
</dbReference>
<dbReference type="InterPro" id="IPR025660">
    <property type="entry name" value="Pept_his_AS"/>
</dbReference>
<dbReference type="InterPro" id="IPR025661">
    <property type="entry name" value="Pept_asp_AS"/>
</dbReference>
<dbReference type="SMART" id="SM00848">
    <property type="entry name" value="Inhibitor_I29"/>
    <property type="match status" value="1"/>
</dbReference>
<dbReference type="Pfam" id="PF00112">
    <property type="entry name" value="Peptidase_C1"/>
    <property type="match status" value="1"/>
</dbReference>
<dbReference type="Gene3D" id="3.60.10.10">
    <property type="entry name" value="Endonuclease/exonuclease/phosphatase"/>
    <property type="match status" value="1"/>
</dbReference>
<dbReference type="Pfam" id="PF00396">
    <property type="entry name" value="Granulin"/>
    <property type="match status" value="1"/>
</dbReference>
<evidence type="ECO:0000313" key="12">
    <source>
        <dbReference type="Proteomes" id="UP000823674"/>
    </source>
</evidence>
<dbReference type="InterPro" id="IPR000169">
    <property type="entry name" value="Pept_cys_AS"/>
</dbReference>
<dbReference type="Gene3D" id="2.10.25.160">
    <property type="entry name" value="Granulin"/>
    <property type="match status" value="1"/>
</dbReference>
<dbReference type="InterPro" id="IPR013201">
    <property type="entry name" value="Prot_inhib_I29"/>
</dbReference>
<dbReference type="Pfam" id="PF08246">
    <property type="entry name" value="Inhibitor_I29"/>
    <property type="match status" value="1"/>
</dbReference>
<dbReference type="Gene3D" id="3.90.70.10">
    <property type="entry name" value="Cysteine proteinases"/>
    <property type="match status" value="1"/>
</dbReference>